<proteinExistence type="inferred from homology"/>
<evidence type="ECO:0000256" key="3">
    <source>
        <dbReference type="ARBA" id="ARBA00022525"/>
    </source>
</evidence>
<protein>
    <submittedName>
        <fullName evidence="6">Kiwellin-like</fullName>
    </submittedName>
</protein>
<comment type="similarity">
    <text evidence="2">Belongs to the kiwellin family.</text>
</comment>
<keyword evidence="4" id="KW-0732">Signal</keyword>
<organism evidence="5 6">
    <name type="scientific">Nelumbo nucifera</name>
    <name type="common">Sacred lotus</name>
    <dbReference type="NCBI Taxonomy" id="4432"/>
    <lineage>
        <taxon>Eukaryota</taxon>
        <taxon>Viridiplantae</taxon>
        <taxon>Streptophyta</taxon>
        <taxon>Embryophyta</taxon>
        <taxon>Tracheophyta</taxon>
        <taxon>Spermatophyta</taxon>
        <taxon>Magnoliopsida</taxon>
        <taxon>Proteales</taxon>
        <taxon>Nelumbonaceae</taxon>
        <taxon>Nelumbo</taxon>
    </lineage>
</organism>
<dbReference type="InParanoid" id="A0A1U8A6K9"/>
<reference evidence="6" key="1">
    <citation type="submission" date="2025-08" db="UniProtKB">
        <authorList>
            <consortium name="RefSeq"/>
        </authorList>
    </citation>
    <scope>IDENTIFICATION</scope>
</reference>
<evidence type="ECO:0000313" key="5">
    <source>
        <dbReference type="Proteomes" id="UP000189703"/>
    </source>
</evidence>
<dbReference type="GO" id="GO:0005576">
    <property type="term" value="C:extracellular region"/>
    <property type="evidence" value="ECO:0007669"/>
    <property type="project" value="UniProtKB-SubCell"/>
</dbReference>
<accession>A0A1U8A6K9</accession>
<dbReference type="AlphaFoldDB" id="A0A1U8A6K9"/>
<dbReference type="InterPro" id="IPR039271">
    <property type="entry name" value="Kiwellin-like"/>
</dbReference>
<dbReference type="InterPro" id="IPR036908">
    <property type="entry name" value="RlpA-like_sf"/>
</dbReference>
<evidence type="ECO:0000313" key="6">
    <source>
        <dbReference type="RefSeq" id="XP_010262882.1"/>
    </source>
</evidence>
<dbReference type="KEGG" id="nnu:104601286"/>
<dbReference type="Pfam" id="PF24300">
    <property type="entry name" value="KWL1"/>
    <property type="match status" value="1"/>
</dbReference>
<dbReference type="CDD" id="cd22270">
    <property type="entry name" value="DPBB_kiwellin-like"/>
    <property type="match status" value="1"/>
</dbReference>
<dbReference type="GeneID" id="104601286"/>
<dbReference type="Proteomes" id="UP000189703">
    <property type="component" value="Unplaced"/>
</dbReference>
<evidence type="ECO:0000256" key="2">
    <source>
        <dbReference type="ARBA" id="ARBA00005592"/>
    </source>
</evidence>
<keyword evidence="3" id="KW-0964">Secreted</keyword>
<dbReference type="Gene3D" id="2.40.40.10">
    <property type="entry name" value="RlpA-like domain"/>
    <property type="match status" value="1"/>
</dbReference>
<dbReference type="OrthoDB" id="406505at2759"/>
<comment type="subcellular location">
    <subcellularLocation>
        <location evidence="1">Secreted</location>
    </subcellularLocation>
</comment>
<gene>
    <name evidence="6" type="primary">LOC104601286</name>
</gene>
<name>A0A1U8A6K9_NELNU</name>
<sequence length="210" mass="21814">MAKYLCTALFSHNPHLQPSLLLCSVKATTMAYQSISLSSLYLLFLLPSLISAISSCGGPCQTSDDCDGQLICSNGGCTTDPDAGTTESPPVTSSTEAILTNNDFSQGGDGGGPSKCDDSYHNNSGLIVALSTGWYAGGSRCEKMIRITTQSGASVTAKVVDECDSVNGCDAEHANQPPCRNNIVDASDGVWNALGLNIDDGEVSVTWSMA</sequence>
<dbReference type="SUPFAM" id="SSF50685">
    <property type="entry name" value="Barwin-like endoglucanases"/>
    <property type="match status" value="1"/>
</dbReference>
<dbReference type="PANTHER" id="PTHR33191:SF9">
    <property type="entry name" value="RIPENING-RELATED PROTEIN 2-RELATED"/>
    <property type="match status" value="1"/>
</dbReference>
<evidence type="ECO:0000256" key="1">
    <source>
        <dbReference type="ARBA" id="ARBA00004613"/>
    </source>
</evidence>
<dbReference type="RefSeq" id="XP_010262882.1">
    <property type="nucleotide sequence ID" value="XM_010264580.2"/>
</dbReference>
<dbReference type="PANTHER" id="PTHR33191">
    <property type="entry name" value="RIPENING-RELATED PROTEIN 2-RELATED"/>
    <property type="match status" value="1"/>
</dbReference>
<keyword evidence="5" id="KW-1185">Reference proteome</keyword>
<dbReference type="OMA" id="MYHKNTE"/>
<dbReference type="eggNOG" id="ENOG502RXVH">
    <property type="taxonomic scope" value="Eukaryota"/>
</dbReference>
<evidence type="ECO:0000256" key="4">
    <source>
        <dbReference type="ARBA" id="ARBA00022729"/>
    </source>
</evidence>